<accession>A0A934ITH3</accession>
<dbReference type="SMART" id="SM00345">
    <property type="entry name" value="HTH_GNTR"/>
    <property type="match status" value="1"/>
</dbReference>
<feature type="domain" description="HTH gntR-type" evidence="4">
    <location>
        <begin position="7"/>
        <end position="74"/>
    </location>
</feature>
<evidence type="ECO:0000259" key="4">
    <source>
        <dbReference type="PROSITE" id="PS50949"/>
    </source>
</evidence>
<evidence type="ECO:0000256" key="1">
    <source>
        <dbReference type="ARBA" id="ARBA00023015"/>
    </source>
</evidence>
<evidence type="ECO:0000256" key="3">
    <source>
        <dbReference type="ARBA" id="ARBA00023163"/>
    </source>
</evidence>
<evidence type="ECO:0000313" key="6">
    <source>
        <dbReference type="Proteomes" id="UP000609531"/>
    </source>
</evidence>
<evidence type="ECO:0000256" key="2">
    <source>
        <dbReference type="ARBA" id="ARBA00023125"/>
    </source>
</evidence>
<dbReference type="EMBL" id="JAEKJA010000030">
    <property type="protein sequence ID" value="MBJ3778521.1"/>
    <property type="molecule type" value="Genomic_DNA"/>
</dbReference>
<dbReference type="Pfam" id="PF07729">
    <property type="entry name" value="FCD"/>
    <property type="match status" value="1"/>
</dbReference>
<reference evidence="5" key="1">
    <citation type="submission" date="2020-12" db="EMBL/GenBank/DDBJ databases">
        <title>Bacterial taxonomy.</title>
        <authorList>
            <person name="Pan X."/>
        </authorList>
    </citation>
    <scope>NUCLEOTIDE SEQUENCE</scope>
    <source>
        <strain evidence="5">B2012</strain>
    </source>
</reference>
<dbReference type="GO" id="GO:0003700">
    <property type="term" value="F:DNA-binding transcription factor activity"/>
    <property type="evidence" value="ECO:0007669"/>
    <property type="project" value="InterPro"/>
</dbReference>
<dbReference type="InterPro" id="IPR011711">
    <property type="entry name" value="GntR_C"/>
</dbReference>
<dbReference type="InterPro" id="IPR036390">
    <property type="entry name" value="WH_DNA-bd_sf"/>
</dbReference>
<dbReference type="PRINTS" id="PR00035">
    <property type="entry name" value="HTHGNTR"/>
</dbReference>
<dbReference type="SUPFAM" id="SSF46785">
    <property type="entry name" value="Winged helix' DNA-binding domain"/>
    <property type="match status" value="1"/>
</dbReference>
<sequence>MTQQATAPLARKAYEELRALILAGGLAPDEPISERGLSERLGLGRTPVREALKALNRDGLVMIIPGRGTFLRTLSLHQLRELYEVRMGIEGIAAYLAAQRGPSPALAAFKPQFEDLLANAGNVPLRTIQDTGTEFHNELVAAAHNDRLLAFHETLRDQIELTMRLTRDHDHSRIHATIGEHFAILVAVLDRDPAAAQQAVYDHLSNAISAGVQIFSRVGAQRLG</sequence>
<dbReference type="RefSeq" id="WP_198884427.1">
    <property type="nucleotide sequence ID" value="NZ_JAEKJA010000030.1"/>
</dbReference>
<keyword evidence="1" id="KW-0805">Transcription regulation</keyword>
<dbReference type="SUPFAM" id="SSF48008">
    <property type="entry name" value="GntR ligand-binding domain-like"/>
    <property type="match status" value="1"/>
</dbReference>
<dbReference type="Gene3D" id="1.20.120.530">
    <property type="entry name" value="GntR ligand-binding domain-like"/>
    <property type="match status" value="1"/>
</dbReference>
<comment type="caution">
    <text evidence="5">The sequence shown here is derived from an EMBL/GenBank/DDBJ whole genome shotgun (WGS) entry which is preliminary data.</text>
</comment>
<dbReference type="Gene3D" id="1.10.10.10">
    <property type="entry name" value="Winged helix-like DNA-binding domain superfamily/Winged helix DNA-binding domain"/>
    <property type="match status" value="1"/>
</dbReference>
<dbReference type="InterPro" id="IPR008920">
    <property type="entry name" value="TF_FadR/GntR_C"/>
</dbReference>
<evidence type="ECO:0000313" key="5">
    <source>
        <dbReference type="EMBL" id="MBJ3778521.1"/>
    </source>
</evidence>
<dbReference type="InterPro" id="IPR036388">
    <property type="entry name" value="WH-like_DNA-bd_sf"/>
</dbReference>
<dbReference type="AlphaFoldDB" id="A0A934ITH3"/>
<dbReference type="PROSITE" id="PS50949">
    <property type="entry name" value="HTH_GNTR"/>
    <property type="match status" value="1"/>
</dbReference>
<dbReference type="Pfam" id="PF00392">
    <property type="entry name" value="GntR"/>
    <property type="match status" value="1"/>
</dbReference>
<keyword evidence="6" id="KW-1185">Reference proteome</keyword>
<keyword evidence="3" id="KW-0804">Transcription</keyword>
<dbReference type="PANTHER" id="PTHR43537:SF44">
    <property type="entry name" value="GNTR FAMILY REGULATORY PROTEIN"/>
    <property type="match status" value="1"/>
</dbReference>
<dbReference type="GO" id="GO:0003677">
    <property type="term" value="F:DNA binding"/>
    <property type="evidence" value="ECO:0007669"/>
    <property type="project" value="UniProtKB-KW"/>
</dbReference>
<name>A0A934ITH3_9HYPH</name>
<keyword evidence="2" id="KW-0238">DNA-binding</keyword>
<dbReference type="PANTHER" id="PTHR43537">
    <property type="entry name" value="TRANSCRIPTIONAL REGULATOR, GNTR FAMILY"/>
    <property type="match status" value="1"/>
</dbReference>
<dbReference type="SMART" id="SM00895">
    <property type="entry name" value="FCD"/>
    <property type="match status" value="1"/>
</dbReference>
<protein>
    <submittedName>
        <fullName evidence="5">GntR family transcriptional regulator</fullName>
    </submittedName>
</protein>
<gene>
    <name evidence="5" type="ORF">JCR33_22665</name>
</gene>
<organism evidence="5 6">
    <name type="scientific">Acuticoccus mangrovi</name>
    <dbReference type="NCBI Taxonomy" id="2796142"/>
    <lineage>
        <taxon>Bacteria</taxon>
        <taxon>Pseudomonadati</taxon>
        <taxon>Pseudomonadota</taxon>
        <taxon>Alphaproteobacteria</taxon>
        <taxon>Hyphomicrobiales</taxon>
        <taxon>Amorphaceae</taxon>
        <taxon>Acuticoccus</taxon>
    </lineage>
</organism>
<proteinExistence type="predicted"/>
<dbReference type="CDD" id="cd07377">
    <property type="entry name" value="WHTH_GntR"/>
    <property type="match status" value="1"/>
</dbReference>
<dbReference type="Proteomes" id="UP000609531">
    <property type="component" value="Unassembled WGS sequence"/>
</dbReference>
<dbReference type="InterPro" id="IPR000524">
    <property type="entry name" value="Tscrpt_reg_HTH_GntR"/>
</dbReference>